<feature type="chain" id="PRO_5046074220" description="Lipoprotein" evidence="1">
    <location>
        <begin position="20"/>
        <end position="149"/>
    </location>
</feature>
<dbReference type="Proteomes" id="UP001206483">
    <property type="component" value="Unassembled WGS sequence"/>
</dbReference>
<dbReference type="RefSeq" id="WP_253798613.1">
    <property type="nucleotide sequence ID" value="NZ_BAAAUB010000078.1"/>
</dbReference>
<feature type="signal peptide" evidence="1">
    <location>
        <begin position="1"/>
        <end position="19"/>
    </location>
</feature>
<organism evidence="2 3">
    <name type="scientific">Kitasatospora paracochleata</name>
    <dbReference type="NCBI Taxonomy" id="58354"/>
    <lineage>
        <taxon>Bacteria</taxon>
        <taxon>Bacillati</taxon>
        <taxon>Actinomycetota</taxon>
        <taxon>Actinomycetes</taxon>
        <taxon>Kitasatosporales</taxon>
        <taxon>Streptomycetaceae</taxon>
        <taxon>Kitasatospora</taxon>
    </lineage>
</organism>
<sequence length="149" mass="14854">MRIRATVLLAAAAATLTLAACDPAATSPTQNSTAAAVPANTGAPAAGAAPAAAGDTDKLKDVEITNCTVDATLHWPSAELKITNHSAKASNYIVHIEFVDASGTRIAEGIGATNNLAPNQGAVVKATGPSEVTGKISCRTADVTRYAAG</sequence>
<keyword evidence="1" id="KW-0732">Signal</keyword>
<evidence type="ECO:0000313" key="3">
    <source>
        <dbReference type="Proteomes" id="UP001206483"/>
    </source>
</evidence>
<dbReference type="EMBL" id="JAMZDX010000003">
    <property type="protein sequence ID" value="MCP2310561.1"/>
    <property type="molecule type" value="Genomic_DNA"/>
</dbReference>
<evidence type="ECO:0000313" key="2">
    <source>
        <dbReference type="EMBL" id="MCP2310561.1"/>
    </source>
</evidence>
<keyword evidence="3" id="KW-1185">Reference proteome</keyword>
<evidence type="ECO:0000256" key="1">
    <source>
        <dbReference type="SAM" id="SignalP"/>
    </source>
</evidence>
<name>A0ABT1J0C8_9ACTN</name>
<comment type="caution">
    <text evidence="2">The sequence shown here is derived from an EMBL/GenBank/DDBJ whole genome shotgun (WGS) entry which is preliminary data.</text>
</comment>
<proteinExistence type="predicted"/>
<evidence type="ECO:0008006" key="4">
    <source>
        <dbReference type="Google" id="ProtNLM"/>
    </source>
</evidence>
<gene>
    <name evidence="2" type="ORF">FHR36_003694</name>
</gene>
<protein>
    <recommendedName>
        <fullName evidence="4">Lipoprotein</fullName>
    </recommendedName>
</protein>
<accession>A0ABT1J0C8</accession>
<dbReference type="PROSITE" id="PS51257">
    <property type="entry name" value="PROKAR_LIPOPROTEIN"/>
    <property type="match status" value="1"/>
</dbReference>
<reference evidence="2 3" key="1">
    <citation type="submission" date="2022-06" db="EMBL/GenBank/DDBJ databases">
        <title>Sequencing the genomes of 1000 actinobacteria strains.</title>
        <authorList>
            <person name="Klenk H.-P."/>
        </authorList>
    </citation>
    <scope>NUCLEOTIDE SEQUENCE [LARGE SCALE GENOMIC DNA]</scope>
    <source>
        <strain evidence="2 3">DSM 41656</strain>
    </source>
</reference>